<accession>A0ABQ9GRU3</accession>
<dbReference type="Proteomes" id="UP001159363">
    <property type="component" value="Chromosome 9"/>
</dbReference>
<reference evidence="7 8" key="1">
    <citation type="submission" date="2023-02" db="EMBL/GenBank/DDBJ databases">
        <title>LHISI_Scaffold_Assembly.</title>
        <authorList>
            <person name="Stuart O.P."/>
            <person name="Cleave R."/>
            <person name="Magrath M.J.L."/>
            <person name="Mikheyev A.S."/>
        </authorList>
    </citation>
    <scope>NUCLEOTIDE SEQUENCE [LARGE SCALE GENOMIC DNA]</scope>
    <source>
        <strain evidence="7">Daus_M_001</strain>
        <tissue evidence="7">Leg muscle</tissue>
    </source>
</reference>
<dbReference type="EMBL" id="JARBHB010000010">
    <property type="protein sequence ID" value="KAJ8874759.1"/>
    <property type="molecule type" value="Genomic_DNA"/>
</dbReference>
<evidence type="ECO:0000259" key="6">
    <source>
        <dbReference type="Pfam" id="PF01094"/>
    </source>
</evidence>
<keyword evidence="3 5" id="KW-1133">Transmembrane helix</keyword>
<keyword evidence="8" id="KW-1185">Reference proteome</keyword>
<dbReference type="Pfam" id="PF01094">
    <property type="entry name" value="ANF_receptor"/>
    <property type="match status" value="1"/>
</dbReference>
<feature type="non-terminal residue" evidence="7">
    <location>
        <position position="230"/>
    </location>
</feature>
<organism evidence="7 8">
    <name type="scientific">Dryococelus australis</name>
    <dbReference type="NCBI Taxonomy" id="614101"/>
    <lineage>
        <taxon>Eukaryota</taxon>
        <taxon>Metazoa</taxon>
        <taxon>Ecdysozoa</taxon>
        <taxon>Arthropoda</taxon>
        <taxon>Hexapoda</taxon>
        <taxon>Insecta</taxon>
        <taxon>Pterygota</taxon>
        <taxon>Neoptera</taxon>
        <taxon>Polyneoptera</taxon>
        <taxon>Phasmatodea</taxon>
        <taxon>Verophasmatodea</taxon>
        <taxon>Anareolatae</taxon>
        <taxon>Phasmatidae</taxon>
        <taxon>Eurycanthinae</taxon>
        <taxon>Dryococelus</taxon>
    </lineage>
</organism>
<comment type="subcellular location">
    <subcellularLocation>
        <location evidence="1">Membrane</location>
    </subcellularLocation>
</comment>
<protein>
    <recommendedName>
        <fullName evidence="6">Receptor ligand binding region domain-containing protein</fullName>
    </recommendedName>
</protein>
<evidence type="ECO:0000256" key="4">
    <source>
        <dbReference type="ARBA" id="ARBA00023136"/>
    </source>
</evidence>
<name>A0ABQ9GRU3_9NEOP</name>
<evidence type="ECO:0000313" key="7">
    <source>
        <dbReference type="EMBL" id="KAJ8874759.1"/>
    </source>
</evidence>
<evidence type="ECO:0000256" key="5">
    <source>
        <dbReference type="SAM" id="Phobius"/>
    </source>
</evidence>
<proteinExistence type="predicted"/>
<dbReference type="InterPro" id="IPR001828">
    <property type="entry name" value="ANF_lig-bd_rcpt"/>
</dbReference>
<gene>
    <name evidence="7" type="ORF">PR048_025625</name>
</gene>
<feature type="domain" description="Receptor ligand binding region" evidence="6">
    <location>
        <begin position="24"/>
        <end position="147"/>
    </location>
</feature>
<comment type="caution">
    <text evidence="7">The sequence shown here is derived from an EMBL/GenBank/DDBJ whole genome shotgun (WGS) entry which is preliminary data.</text>
</comment>
<evidence type="ECO:0000256" key="3">
    <source>
        <dbReference type="ARBA" id="ARBA00022989"/>
    </source>
</evidence>
<evidence type="ECO:0000256" key="1">
    <source>
        <dbReference type="ARBA" id="ARBA00004370"/>
    </source>
</evidence>
<evidence type="ECO:0000256" key="2">
    <source>
        <dbReference type="ARBA" id="ARBA00022692"/>
    </source>
</evidence>
<dbReference type="Gene3D" id="3.40.50.2300">
    <property type="match status" value="1"/>
</dbReference>
<evidence type="ECO:0000313" key="8">
    <source>
        <dbReference type="Proteomes" id="UP001159363"/>
    </source>
</evidence>
<keyword evidence="4 5" id="KW-0472">Membrane</keyword>
<dbReference type="SUPFAM" id="SSF53822">
    <property type="entry name" value="Periplasmic binding protein-like I"/>
    <property type="match status" value="1"/>
</dbReference>
<keyword evidence="2 5" id="KW-0812">Transmembrane</keyword>
<sequence>MRVMCCDAVKDMGTLDLQPFQYGGARILGLRLVDPDSPLVQSVVANMADWEQHRGYNLGVSPTSLKQVGAALTYDAVQLLVRTLESLEGLELDIKQLNCSLDNSWVHGASLVNFMKGQPAFRGLTGRVHFDTEGFRTDLELQVVDLGKEGLRKVGSWDPMSDLQLSLPPKPSLLDPDETLWNKTLVILTAVVSPLLIHALLLTLYIIITDSHDIRQLRWRLDSGRELRQM</sequence>
<dbReference type="InterPro" id="IPR028082">
    <property type="entry name" value="Peripla_BP_I"/>
</dbReference>
<feature type="transmembrane region" description="Helical" evidence="5">
    <location>
        <begin position="185"/>
        <end position="208"/>
    </location>
</feature>